<dbReference type="InterPro" id="IPR000640">
    <property type="entry name" value="EFG_V-like"/>
</dbReference>
<evidence type="ECO:0000313" key="6">
    <source>
        <dbReference type="Proteomes" id="UP000503540"/>
    </source>
</evidence>
<dbReference type="GO" id="GO:0006412">
    <property type="term" value="P:translation"/>
    <property type="evidence" value="ECO:0007669"/>
    <property type="project" value="UniProtKB-KW"/>
</dbReference>
<dbReference type="Gene3D" id="3.30.230.10">
    <property type="match status" value="1"/>
</dbReference>
<evidence type="ECO:0000313" key="5">
    <source>
        <dbReference type="EMBL" id="QIS12966.1"/>
    </source>
</evidence>
<protein>
    <submittedName>
        <fullName evidence="5">GTP-binding protein</fullName>
    </submittedName>
</protein>
<dbReference type="SUPFAM" id="SSF52540">
    <property type="entry name" value="P-loop containing nucleoside triphosphate hydrolases"/>
    <property type="match status" value="1"/>
</dbReference>
<dbReference type="PANTHER" id="PTHR43261:SF1">
    <property type="entry name" value="RIBOSOME-RELEASING FACTOR 2, MITOCHONDRIAL"/>
    <property type="match status" value="1"/>
</dbReference>
<dbReference type="InterPro" id="IPR027417">
    <property type="entry name" value="P-loop_NTPase"/>
</dbReference>
<dbReference type="Gene3D" id="2.40.30.10">
    <property type="entry name" value="Translation factors"/>
    <property type="match status" value="1"/>
</dbReference>
<name>A0A6G9YIV5_9NOCA</name>
<dbReference type="PANTHER" id="PTHR43261">
    <property type="entry name" value="TRANSLATION ELONGATION FACTOR G-RELATED"/>
    <property type="match status" value="1"/>
</dbReference>
<proteinExistence type="predicted"/>
<dbReference type="RefSeq" id="WP_167475575.1">
    <property type="nucleotide sequence ID" value="NZ_CP046172.1"/>
</dbReference>
<dbReference type="SUPFAM" id="SSF50447">
    <property type="entry name" value="Translation proteins"/>
    <property type="match status" value="1"/>
</dbReference>
<dbReference type="InterPro" id="IPR005225">
    <property type="entry name" value="Small_GTP-bd"/>
</dbReference>
<dbReference type="SUPFAM" id="SSF54211">
    <property type="entry name" value="Ribosomal protein S5 domain 2-like"/>
    <property type="match status" value="1"/>
</dbReference>
<dbReference type="InterPro" id="IPR014721">
    <property type="entry name" value="Ribsml_uS5_D2-typ_fold_subgr"/>
</dbReference>
<feature type="domain" description="Tr-type G" evidence="4">
    <location>
        <begin position="1"/>
        <end position="249"/>
    </location>
</feature>
<evidence type="ECO:0000256" key="3">
    <source>
        <dbReference type="ARBA" id="ARBA00023134"/>
    </source>
</evidence>
<dbReference type="InterPro" id="IPR000795">
    <property type="entry name" value="T_Tr_GTP-bd_dom"/>
</dbReference>
<sequence length="622" mass="66580">MRTLNIGVMAHVDAGKTSLTERLLFDTGAITALGSVDAGTTQTDTGAIERQRGITVRSAVTSFRLGETQVNVIDTPGHTDFVAEVDRALELLDAAVLVISAVEGVQAHTRVLFRVLREMGLPVLIFVNKIDRAGARDIGLLDDIRTGLARHVLPLTTVHESGTAHARVRSKSLDDKAFQLKAAETLAELDDSLLSRLVDGPPPTAAELGAAIAEFTARGAVYPVYFGSALHGTGIRELLHGIETLLRPRPNDPAAAPEGVVFAIDRTASGAKIAYLRLFSGTVTARQRMTLRRAAPDGGEYAGRITSLQVVGGGTRLTAGNIGKITGWPRVRVGDRLASNGERGRPVAHLAEPTLRTVVRPRTGTPSRLHLALRQLSEQDPLLHIRTEADGTTSVLLYGEIQKQIIAATLADEFGIAAEFELSEPVHIERVTGVGAAAEVMDRHTPRPCGFWATVGLRVEPADGIRFDYETELGALPRAFHTAIEETVYAILRAGPHGRTVTDCLVTLTHSGFAPPVSTAADFRGLTRIVLLRALHLAGTQILEPHHAFETEIPSDALAPVTAHLTTLAAAITETTQPTPTTWLVRGTLPARNAHAAQQLLPTLTRGEATWLSRPAAYKPLP</sequence>
<dbReference type="GO" id="GO:0032790">
    <property type="term" value="P:ribosome disassembly"/>
    <property type="evidence" value="ECO:0007669"/>
    <property type="project" value="TreeGrafter"/>
</dbReference>
<dbReference type="SMART" id="SM00889">
    <property type="entry name" value="EFG_IV"/>
    <property type="match status" value="1"/>
</dbReference>
<dbReference type="AlphaFoldDB" id="A0A6G9YIV5"/>
<dbReference type="Pfam" id="PF00009">
    <property type="entry name" value="GTP_EFTU"/>
    <property type="match status" value="1"/>
</dbReference>
<dbReference type="KEGG" id="nah:F5544_25560"/>
<keyword evidence="1" id="KW-0547">Nucleotide-binding</keyword>
<dbReference type="InterPro" id="IPR035647">
    <property type="entry name" value="EFG_III/V"/>
</dbReference>
<dbReference type="InterPro" id="IPR020568">
    <property type="entry name" value="Ribosomal_Su5_D2-typ_SF"/>
</dbReference>
<dbReference type="PROSITE" id="PS51722">
    <property type="entry name" value="G_TR_2"/>
    <property type="match status" value="1"/>
</dbReference>
<dbReference type="PRINTS" id="PR01037">
    <property type="entry name" value="TCRTETOQM"/>
</dbReference>
<dbReference type="NCBIfam" id="TIGR00231">
    <property type="entry name" value="small_GTP"/>
    <property type="match status" value="1"/>
</dbReference>
<accession>A0A6G9YIV5</accession>
<keyword evidence="2" id="KW-0648">Protein biosynthesis</keyword>
<dbReference type="InterPro" id="IPR009000">
    <property type="entry name" value="Transl_B-barrel_sf"/>
</dbReference>
<dbReference type="Proteomes" id="UP000503540">
    <property type="component" value="Chromosome"/>
</dbReference>
<dbReference type="InterPro" id="IPR031157">
    <property type="entry name" value="G_TR_CS"/>
</dbReference>
<dbReference type="EMBL" id="CP046172">
    <property type="protein sequence ID" value="QIS12966.1"/>
    <property type="molecule type" value="Genomic_DNA"/>
</dbReference>
<reference evidence="5 6" key="1">
    <citation type="journal article" date="2019" name="ACS Chem. Biol.">
        <title>Identification and Mobilization of a Cryptic Antibiotic Biosynthesis Gene Locus from a Human-Pathogenic Nocardia Isolate.</title>
        <authorList>
            <person name="Herisse M."/>
            <person name="Ishida K."/>
            <person name="Porter J.L."/>
            <person name="Howden B."/>
            <person name="Hertweck C."/>
            <person name="Stinear T.P."/>
            <person name="Pidot S.J."/>
        </authorList>
    </citation>
    <scope>NUCLEOTIDE SEQUENCE [LARGE SCALE GENOMIC DNA]</scope>
    <source>
        <strain evidence="5 6">AUSMDU00012717</strain>
    </source>
</reference>
<evidence type="ECO:0000259" key="4">
    <source>
        <dbReference type="PROSITE" id="PS51722"/>
    </source>
</evidence>
<evidence type="ECO:0000256" key="1">
    <source>
        <dbReference type="ARBA" id="ARBA00022741"/>
    </source>
</evidence>
<organism evidence="5 6">
    <name type="scientific">Nocardia arthritidis</name>
    <dbReference type="NCBI Taxonomy" id="228602"/>
    <lineage>
        <taxon>Bacteria</taxon>
        <taxon>Bacillati</taxon>
        <taxon>Actinomycetota</taxon>
        <taxon>Actinomycetes</taxon>
        <taxon>Mycobacteriales</taxon>
        <taxon>Nocardiaceae</taxon>
        <taxon>Nocardia</taxon>
    </lineage>
</organism>
<dbReference type="GO" id="GO:0005525">
    <property type="term" value="F:GTP binding"/>
    <property type="evidence" value="ECO:0007669"/>
    <property type="project" value="UniProtKB-KW"/>
</dbReference>
<dbReference type="Pfam" id="PF03764">
    <property type="entry name" value="EFG_IV"/>
    <property type="match status" value="1"/>
</dbReference>
<dbReference type="PROSITE" id="PS00301">
    <property type="entry name" value="G_TR_1"/>
    <property type="match status" value="1"/>
</dbReference>
<dbReference type="InterPro" id="IPR005517">
    <property type="entry name" value="Transl_elong_EFG/EF2_IV"/>
</dbReference>
<dbReference type="SUPFAM" id="SSF54980">
    <property type="entry name" value="EF-G C-terminal domain-like"/>
    <property type="match status" value="2"/>
</dbReference>
<dbReference type="GO" id="GO:0003924">
    <property type="term" value="F:GTPase activity"/>
    <property type="evidence" value="ECO:0007669"/>
    <property type="project" value="InterPro"/>
</dbReference>
<dbReference type="Gene3D" id="3.40.50.300">
    <property type="entry name" value="P-loop containing nucleotide triphosphate hydrolases"/>
    <property type="match status" value="1"/>
</dbReference>
<dbReference type="Pfam" id="PF00679">
    <property type="entry name" value="EFG_C"/>
    <property type="match status" value="1"/>
</dbReference>
<dbReference type="PRINTS" id="PR00315">
    <property type="entry name" value="ELONGATNFCT"/>
</dbReference>
<evidence type="ECO:0000256" key="2">
    <source>
        <dbReference type="ARBA" id="ARBA00022917"/>
    </source>
</evidence>
<keyword evidence="6" id="KW-1185">Reference proteome</keyword>
<gene>
    <name evidence="5" type="ORF">F5544_25560</name>
</gene>
<dbReference type="Gene3D" id="3.30.70.870">
    <property type="entry name" value="Elongation Factor G (Translational Gtpase), domain 3"/>
    <property type="match status" value="1"/>
</dbReference>
<keyword evidence="3" id="KW-0342">GTP-binding</keyword>